<evidence type="ECO:0000313" key="5">
    <source>
        <dbReference type="Proteomes" id="UP000037029"/>
    </source>
</evidence>
<dbReference type="GO" id="GO:0003677">
    <property type="term" value="F:DNA binding"/>
    <property type="evidence" value="ECO:0007669"/>
    <property type="project" value="InterPro"/>
</dbReference>
<feature type="transmembrane region" description="Helical" evidence="1">
    <location>
        <begin position="126"/>
        <end position="147"/>
    </location>
</feature>
<dbReference type="InterPro" id="IPR016032">
    <property type="entry name" value="Sig_transdc_resp-reg_C-effctor"/>
</dbReference>
<feature type="domain" description="HTH luxR-type" evidence="2">
    <location>
        <begin position="9"/>
        <end position="66"/>
    </location>
</feature>
<keyword evidence="1" id="KW-1133">Transmembrane helix</keyword>
<protein>
    <recommendedName>
        <fullName evidence="2">HTH luxR-type domain-containing protein</fullName>
    </recommendedName>
</protein>
<evidence type="ECO:0000313" key="3">
    <source>
        <dbReference type="EMBL" id="ATP17566.1"/>
    </source>
</evidence>
<dbReference type="Proteomes" id="UP000515377">
    <property type="component" value="Chromosome"/>
</dbReference>
<dbReference type="Gene3D" id="1.10.10.10">
    <property type="entry name" value="Winged helix-like DNA-binding domain superfamily/Winged helix DNA-binding domain"/>
    <property type="match status" value="1"/>
</dbReference>
<dbReference type="SMART" id="SM00421">
    <property type="entry name" value="HTH_LUXR"/>
    <property type="match status" value="1"/>
</dbReference>
<dbReference type="GO" id="GO:0016987">
    <property type="term" value="F:sigma factor activity"/>
    <property type="evidence" value="ECO:0007669"/>
    <property type="project" value="InterPro"/>
</dbReference>
<evidence type="ECO:0000259" key="2">
    <source>
        <dbReference type="SMART" id="SM00421"/>
    </source>
</evidence>
<dbReference type="Pfam" id="PF08281">
    <property type="entry name" value="Sigma70_r4_2"/>
    <property type="match status" value="1"/>
</dbReference>
<dbReference type="AlphaFoldDB" id="A0A0J9CTZ6"/>
<evidence type="ECO:0000313" key="6">
    <source>
        <dbReference type="Proteomes" id="UP000515377"/>
    </source>
</evidence>
<dbReference type="InterPro" id="IPR036388">
    <property type="entry name" value="WH-like_DNA-bd_sf"/>
</dbReference>
<proteinExistence type="predicted"/>
<reference evidence="4 6" key="2">
    <citation type="submission" date="2020-07" db="EMBL/GenBank/DDBJ databases">
        <title>Whole genome sequence of Sphingobium yanoikuyae A3.</title>
        <authorList>
            <person name="Han S.-S."/>
        </authorList>
    </citation>
    <scope>NUCLEOTIDE SEQUENCE [LARGE SCALE GENOMIC DNA]</scope>
    <source>
        <strain evidence="4 6">A3</strain>
    </source>
</reference>
<reference evidence="3 5" key="1">
    <citation type="submission" date="2017-04" db="EMBL/GenBank/DDBJ databases">
        <title>Characterization, genome and methylation analysis of a phthalic acid esters degrading strain Sphingobium yanoikuyae SHJ.</title>
        <authorList>
            <person name="Feng L."/>
        </authorList>
    </citation>
    <scope>NUCLEOTIDE SEQUENCE [LARGE SCALE GENOMIC DNA]</scope>
    <source>
        <strain evidence="3 5">SHJ</strain>
    </source>
</reference>
<evidence type="ECO:0000256" key="1">
    <source>
        <dbReference type="SAM" id="Phobius"/>
    </source>
</evidence>
<sequence length="157" mass="16815">MTEEAEALADRLAPRHRECLWHVFQLRTSKEIAGELGIGVGTVDSYISEAVAILGAPNRRRAAEMLFGGKNMTPPGKSGGELAGVAIGASDPPVPGQGLQVGEWQVLLPFRHKGVDRNALGPIHRLFWFILLVLAAAASFGMLAIGLEVLSRFFTGE</sequence>
<dbReference type="SUPFAM" id="SSF46894">
    <property type="entry name" value="C-terminal effector domain of the bipartite response regulators"/>
    <property type="match status" value="1"/>
</dbReference>
<organism evidence="3 5">
    <name type="scientific">Sphingobium yanoikuyae</name>
    <name type="common">Sphingomonas yanoikuyae</name>
    <dbReference type="NCBI Taxonomy" id="13690"/>
    <lineage>
        <taxon>Bacteria</taxon>
        <taxon>Pseudomonadati</taxon>
        <taxon>Pseudomonadota</taxon>
        <taxon>Alphaproteobacteria</taxon>
        <taxon>Sphingomonadales</taxon>
        <taxon>Sphingomonadaceae</taxon>
        <taxon>Sphingobium</taxon>
    </lineage>
</organism>
<dbReference type="Proteomes" id="UP000037029">
    <property type="component" value="Chromosome"/>
</dbReference>
<dbReference type="InterPro" id="IPR013249">
    <property type="entry name" value="RNA_pol_sigma70_r4_t2"/>
</dbReference>
<evidence type="ECO:0000313" key="4">
    <source>
        <dbReference type="EMBL" id="QNG47987.1"/>
    </source>
</evidence>
<dbReference type="GO" id="GO:0006352">
    <property type="term" value="P:DNA-templated transcription initiation"/>
    <property type="evidence" value="ECO:0007669"/>
    <property type="project" value="InterPro"/>
</dbReference>
<gene>
    <name evidence="3" type="ORF">BV87_03620</name>
    <name evidence="4" type="ORF">H3V42_10615</name>
</gene>
<dbReference type="EMBL" id="CP020925">
    <property type="protein sequence ID" value="ATP17566.1"/>
    <property type="molecule type" value="Genomic_DNA"/>
</dbReference>
<keyword evidence="1" id="KW-0472">Membrane</keyword>
<accession>A0A0J9CTZ6</accession>
<dbReference type="InterPro" id="IPR000792">
    <property type="entry name" value="Tscrpt_reg_LuxR_C"/>
</dbReference>
<keyword evidence="1" id="KW-0812">Transmembrane</keyword>
<dbReference type="RefSeq" id="WP_048939328.1">
    <property type="nucleotide sequence ID" value="NZ_CP020925.1"/>
</dbReference>
<name>A0A0J9CTZ6_SPHYA</name>
<dbReference type="EMBL" id="CP060122">
    <property type="protein sequence ID" value="QNG47987.1"/>
    <property type="molecule type" value="Genomic_DNA"/>
</dbReference>